<comment type="caution">
    <text evidence="4">The sequence shown here is derived from an EMBL/GenBank/DDBJ whole genome shotgun (WGS) entry which is preliminary data.</text>
</comment>
<organism evidence="4 5">
    <name type="scientific">Coralloluteibacterium stylophorae</name>
    <dbReference type="NCBI Taxonomy" id="1776034"/>
    <lineage>
        <taxon>Bacteria</taxon>
        <taxon>Pseudomonadati</taxon>
        <taxon>Pseudomonadota</taxon>
        <taxon>Gammaproteobacteria</taxon>
        <taxon>Lysobacterales</taxon>
        <taxon>Lysobacteraceae</taxon>
        <taxon>Coralloluteibacterium</taxon>
    </lineage>
</organism>
<feature type="transmembrane region" description="Helical" evidence="2">
    <location>
        <begin position="49"/>
        <end position="70"/>
    </location>
</feature>
<feature type="domain" description="Polysaccharide biosynthesis protein CapD-like" evidence="3">
    <location>
        <begin position="289"/>
        <end position="571"/>
    </location>
</feature>
<evidence type="ECO:0000256" key="1">
    <source>
        <dbReference type="ARBA" id="ARBA00007430"/>
    </source>
</evidence>
<dbReference type="InterPro" id="IPR003869">
    <property type="entry name" value="Polysac_CapD-like"/>
</dbReference>
<dbReference type="Proteomes" id="UP000675747">
    <property type="component" value="Unassembled WGS sequence"/>
</dbReference>
<accession>A0AAP2C8T2</accession>
<evidence type="ECO:0000259" key="3">
    <source>
        <dbReference type="Pfam" id="PF02719"/>
    </source>
</evidence>
<dbReference type="InterPro" id="IPR051203">
    <property type="entry name" value="Polysaccharide_Synthase-Rel"/>
</dbReference>
<dbReference type="Pfam" id="PF13727">
    <property type="entry name" value="CoA_binding_3"/>
    <property type="match status" value="1"/>
</dbReference>
<dbReference type="InterPro" id="IPR036291">
    <property type="entry name" value="NAD(P)-bd_dom_sf"/>
</dbReference>
<sequence length="639" mass="70269">MMPWKDRVAAWLPRLTIVLHDLGWAAVSWLSLMLLRYSYAGGAPSLGHLRVDILIVLVIQGLVFWRVGLYRGLWRFASVPDLVNILKACLIGTALILVVQFLHYRAEELPRTVLALYPLVLSFLLATPRFLYRAWKDTRDRGRGDESHVRVLILGAGRAGEALVRDLQRDARYHVVGLVDDDARLHGAKVHGLPVLGGLNRLMELAHETAVEMLVIAMPSATQEQMHEVVARCEETRLPFRTVPRLDDVLQGRVAPGELKEVAIEDLLGRAPVAPDWQAVRRWLGGRSVLVTGAGGSIGSELCRQCAMLGVARIVLVERYELALVRIATELGERFPDLAVVPVLGDCGDAALMRKVLRRTRPQAVFHAAAYKQVPLLEDHVREAVRNNALATAAMARVSRDAGVGTFVLISTDKAVNPVNILGASKRLAELACQVLAEGTETQFVTVRFGNVLDSAGSVVPLFREQIRTGGPVTVTHPEVTRYFMTIPEACQLILQAAAIDTHEAIYTLDMGQPVPIRLLAEQMIRLAGKTPGEDIAIEYTGLRPGERLHETLFHDEEDYRRTAHSKILLAVPRRIDSSVLRAALAAAEDAVVRCDDDALRQLLQATMPDFQPAQAAPPYLASAVVTPFPAIKKEASAQ</sequence>
<evidence type="ECO:0000313" key="4">
    <source>
        <dbReference type="EMBL" id="MBS7455975.1"/>
    </source>
</evidence>
<dbReference type="Gene3D" id="3.40.50.720">
    <property type="entry name" value="NAD(P)-binding Rossmann-like Domain"/>
    <property type="match status" value="2"/>
</dbReference>
<dbReference type="AlphaFoldDB" id="A0AAP2C8T2"/>
<dbReference type="PANTHER" id="PTHR43318">
    <property type="entry name" value="UDP-N-ACETYLGLUCOSAMINE 4,6-DEHYDRATASE"/>
    <property type="match status" value="1"/>
</dbReference>
<dbReference type="SUPFAM" id="SSF51735">
    <property type="entry name" value="NAD(P)-binding Rossmann-fold domains"/>
    <property type="match status" value="2"/>
</dbReference>
<dbReference type="CDD" id="cd05237">
    <property type="entry name" value="UDP_invert_4-6DH_SDR_e"/>
    <property type="match status" value="1"/>
</dbReference>
<gene>
    <name evidence="4" type="ORF">KB893_002355</name>
</gene>
<dbReference type="PANTHER" id="PTHR43318:SF1">
    <property type="entry name" value="POLYSACCHARIDE BIOSYNTHESIS PROTEIN EPSC-RELATED"/>
    <property type="match status" value="1"/>
</dbReference>
<comment type="similarity">
    <text evidence="1">Belongs to the polysaccharide synthase family.</text>
</comment>
<keyword evidence="2" id="KW-0812">Transmembrane</keyword>
<evidence type="ECO:0000313" key="5">
    <source>
        <dbReference type="Proteomes" id="UP000675747"/>
    </source>
</evidence>
<keyword evidence="5" id="KW-1185">Reference proteome</keyword>
<feature type="transmembrane region" description="Helical" evidence="2">
    <location>
        <begin position="82"/>
        <end position="102"/>
    </location>
</feature>
<evidence type="ECO:0000256" key="2">
    <source>
        <dbReference type="SAM" id="Phobius"/>
    </source>
</evidence>
<dbReference type="RefSeq" id="WP_213173384.1">
    <property type="nucleotide sequence ID" value="NZ_JAGQFT020000001.1"/>
</dbReference>
<protein>
    <submittedName>
        <fullName evidence="4">Polysaccharide biosynthesis protein</fullName>
    </submittedName>
</protein>
<dbReference type="Pfam" id="PF02719">
    <property type="entry name" value="Polysacc_synt_2"/>
    <property type="match status" value="1"/>
</dbReference>
<keyword evidence="2" id="KW-0472">Membrane</keyword>
<dbReference type="EMBL" id="JAGQFT020000001">
    <property type="protein sequence ID" value="MBS7455975.1"/>
    <property type="molecule type" value="Genomic_DNA"/>
</dbReference>
<keyword evidence="2" id="KW-1133">Transmembrane helix</keyword>
<reference evidence="4 5" key="1">
    <citation type="journal article" date="2021" name="Microbiol. Resour. Announc.">
        <title>Draft Genome Sequence of Coralloluteibacterium stylophorae LMG 29479T.</title>
        <authorList>
            <person name="Karlyshev A.V."/>
            <person name="Kudryashova E.B."/>
            <person name="Ariskina E.V."/>
            <person name="Conroy A.P."/>
            <person name="Abidueva E.Y."/>
        </authorList>
    </citation>
    <scope>NUCLEOTIDE SEQUENCE [LARGE SCALE GENOMIC DNA]</scope>
    <source>
        <strain evidence="4 5">LMG 29479</strain>
    </source>
</reference>
<name>A0AAP2C8T2_9GAMM</name>
<proteinExistence type="inferred from homology"/>